<evidence type="ECO:0000313" key="5">
    <source>
        <dbReference type="Proteomes" id="UP000035036"/>
    </source>
</evidence>
<gene>
    <name evidence="4" type="ORF">GSUB_05550</name>
</gene>
<proteinExistence type="inferred from homology"/>
<dbReference type="EMBL" id="CP010311">
    <property type="protein sequence ID" value="AJF06137.1"/>
    <property type="molecule type" value="Genomic_DNA"/>
</dbReference>
<dbReference type="InterPro" id="IPR006015">
    <property type="entry name" value="Universal_stress_UspA"/>
</dbReference>
<dbReference type="AlphaFoldDB" id="A0A0B5FDC0"/>
<evidence type="ECO:0000259" key="3">
    <source>
        <dbReference type="Pfam" id="PF00582"/>
    </source>
</evidence>
<comment type="subcellular location">
    <subcellularLocation>
        <location evidence="2">Cytoplasm</location>
    </subcellularLocation>
</comment>
<dbReference type="SUPFAM" id="SSF52402">
    <property type="entry name" value="Adenine nucleotide alpha hydrolases-like"/>
    <property type="match status" value="1"/>
</dbReference>
<dbReference type="PANTHER" id="PTHR46268">
    <property type="entry name" value="STRESS RESPONSE PROTEIN NHAX"/>
    <property type="match status" value="1"/>
</dbReference>
<dbReference type="STRING" id="483547.GSUB_05550"/>
<dbReference type="InterPro" id="IPR014729">
    <property type="entry name" value="Rossmann-like_a/b/a_fold"/>
</dbReference>
<organism evidence="4 5">
    <name type="scientific">Geoalkalibacter subterraneus</name>
    <dbReference type="NCBI Taxonomy" id="483547"/>
    <lineage>
        <taxon>Bacteria</taxon>
        <taxon>Pseudomonadati</taxon>
        <taxon>Thermodesulfobacteriota</taxon>
        <taxon>Desulfuromonadia</taxon>
        <taxon>Desulfuromonadales</taxon>
        <taxon>Geoalkalibacteraceae</taxon>
        <taxon>Geoalkalibacter</taxon>
    </lineage>
</organism>
<protein>
    <recommendedName>
        <fullName evidence="2">Universal stress protein</fullName>
    </recommendedName>
</protein>
<dbReference type="CDD" id="cd00293">
    <property type="entry name" value="USP-like"/>
    <property type="match status" value="1"/>
</dbReference>
<evidence type="ECO:0000313" key="4">
    <source>
        <dbReference type="EMBL" id="AJF06137.1"/>
    </source>
</evidence>
<dbReference type="PIRSF" id="PIRSF006276">
    <property type="entry name" value="UspA"/>
    <property type="match status" value="1"/>
</dbReference>
<dbReference type="RefSeq" id="WP_040199645.1">
    <property type="nucleotide sequence ID" value="NZ_CP010311.1"/>
</dbReference>
<dbReference type="OrthoDB" id="9788959at2"/>
<dbReference type="PRINTS" id="PR01438">
    <property type="entry name" value="UNVRSLSTRESS"/>
</dbReference>
<evidence type="ECO:0000256" key="2">
    <source>
        <dbReference type="PIRNR" id="PIRNR006276"/>
    </source>
</evidence>
<dbReference type="Proteomes" id="UP000035036">
    <property type="component" value="Chromosome"/>
</dbReference>
<dbReference type="Pfam" id="PF00582">
    <property type="entry name" value="Usp"/>
    <property type="match status" value="1"/>
</dbReference>
<dbReference type="PANTHER" id="PTHR46268:SF22">
    <property type="entry name" value="SENSOR PROTEIN KDPD-RELATED"/>
    <property type="match status" value="1"/>
</dbReference>
<reference evidence="4 5" key="1">
    <citation type="journal article" date="2015" name="Genome Announc.">
        <title>Genomes of Geoalkalibacter ferrihydriticus Z-0531T and Geoalkalibacter subterraneus Red1T, Two Haloalkaliphilic Metal-Reducing Deltaproteobacteria.</title>
        <authorList>
            <person name="Badalamenti J.P."/>
            <person name="Krajmalnik-Brown R."/>
            <person name="Torres C.I."/>
            <person name="Bond D.R."/>
        </authorList>
    </citation>
    <scope>NUCLEOTIDE SEQUENCE [LARGE SCALE GENOMIC DNA]</scope>
    <source>
        <strain evidence="4 5">Red1</strain>
    </source>
</reference>
<feature type="domain" description="UspA" evidence="3">
    <location>
        <begin position="5"/>
        <end position="145"/>
    </location>
</feature>
<dbReference type="KEGG" id="gsb:GSUB_05550"/>
<name>A0A0B5FDC0_9BACT</name>
<keyword evidence="5" id="KW-1185">Reference proteome</keyword>
<sequence length="150" mass="16804">MKKISRILYATDFSESSAPAAEYALTLAQLAGADIHVLHVIGELEDKRRGRIPPEAFELFEKEIEVHVVKEMDQFCRQHLRDEVRYTTETTIGKPFQVILATARSQNADLIVMGTHGRTGIEHVLMGSTAERVVRRSPIPVLTVPCHDGK</sequence>
<dbReference type="InterPro" id="IPR006016">
    <property type="entry name" value="UspA"/>
</dbReference>
<evidence type="ECO:0000256" key="1">
    <source>
        <dbReference type="ARBA" id="ARBA00008791"/>
    </source>
</evidence>
<accession>A0A0B5FDC0</accession>
<dbReference type="Gene3D" id="3.40.50.620">
    <property type="entry name" value="HUPs"/>
    <property type="match status" value="1"/>
</dbReference>
<comment type="similarity">
    <text evidence="1 2">Belongs to the universal stress protein A family.</text>
</comment>
<dbReference type="HOGENOM" id="CLU_049301_11_2_7"/>
<dbReference type="GO" id="GO:0005737">
    <property type="term" value="C:cytoplasm"/>
    <property type="evidence" value="ECO:0007669"/>
    <property type="project" value="UniProtKB-SubCell"/>
</dbReference>
<keyword evidence="2" id="KW-0963">Cytoplasm</keyword>